<name>A0A1T4NUY6_9BACT</name>
<dbReference type="AlphaFoldDB" id="A0A1T4NUY6"/>
<gene>
    <name evidence="2" type="ORF">SAMN02745119_01738</name>
</gene>
<evidence type="ECO:0000313" key="3">
    <source>
        <dbReference type="Proteomes" id="UP000190102"/>
    </source>
</evidence>
<dbReference type="Gene3D" id="1.20.120.1490">
    <property type="match status" value="1"/>
</dbReference>
<dbReference type="STRING" id="115783.SAMN02745119_01738"/>
<dbReference type="Pfam" id="PF13801">
    <property type="entry name" value="Metal_resist"/>
    <property type="match status" value="1"/>
</dbReference>
<organism evidence="2 3">
    <name type="scientific">Trichlorobacter thiogenes</name>
    <dbReference type="NCBI Taxonomy" id="115783"/>
    <lineage>
        <taxon>Bacteria</taxon>
        <taxon>Pseudomonadati</taxon>
        <taxon>Thermodesulfobacteriota</taxon>
        <taxon>Desulfuromonadia</taxon>
        <taxon>Geobacterales</taxon>
        <taxon>Geobacteraceae</taxon>
        <taxon>Trichlorobacter</taxon>
    </lineage>
</organism>
<dbReference type="OrthoDB" id="9894636at2"/>
<dbReference type="InterPro" id="IPR025961">
    <property type="entry name" value="Metal_resist"/>
</dbReference>
<keyword evidence="1" id="KW-0732">Signal</keyword>
<feature type="chain" id="PRO_5013182406" evidence="1">
    <location>
        <begin position="23"/>
        <end position="144"/>
    </location>
</feature>
<evidence type="ECO:0000256" key="1">
    <source>
        <dbReference type="SAM" id="SignalP"/>
    </source>
</evidence>
<feature type="signal peptide" evidence="1">
    <location>
        <begin position="1"/>
        <end position="22"/>
    </location>
</feature>
<dbReference type="Proteomes" id="UP000190102">
    <property type="component" value="Unassembled WGS sequence"/>
</dbReference>
<sequence length="144" mass="15361">MKKSFLALTAAAALAIAGSAIAMPGMGAGQGMGPGMRGQMAQPGTMTPEMKKFIADTMPIREEMHAKHMQLQKEMIKDAPDQTAIKKLQGEMVELRKKMMDARAKAGLPMGKMGKRGHKGMRGGGMGMMQMDCPMMPTPPAPAK</sequence>
<evidence type="ECO:0000313" key="2">
    <source>
        <dbReference type="EMBL" id="SJZ82937.1"/>
    </source>
</evidence>
<dbReference type="RefSeq" id="WP_078790039.1">
    <property type="nucleotide sequence ID" value="NZ_FUWR01000008.1"/>
</dbReference>
<accession>A0A1T4NUY6</accession>
<reference evidence="3" key="1">
    <citation type="submission" date="2017-02" db="EMBL/GenBank/DDBJ databases">
        <authorList>
            <person name="Varghese N."/>
            <person name="Submissions S."/>
        </authorList>
    </citation>
    <scope>NUCLEOTIDE SEQUENCE [LARGE SCALE GENOMIC DNA]</scope>
    <source>
        <strain evidence="3">ATCC BAA-34</strain>
    </source>
</reference>
<proteinExistence type="predicted"/>
<keyword evidence="3" id="KW-1185">Reference proteome</keyword>
<dbReference type="EMBL" id="FUWR01000008">
    <property type="protein sequence ID" value="SJZ82937.1"/>
    <property type="molecule type" value="Genomic_DNA"/>
</dbReference>
<protein>
    <submittedName>
        <fullName evidence="2">Zinc resistance-associated protein</fullName>
    </submittedName>
</protein>